<evidence type="ECO:0000313" key="1">
    <source>
        <dbReference type="EMBL" id="ORY52343.1"/>
    </source>
</evidence>
<protein>
    <recommendedName>
        <fullName evidence="3">Extracellular membrane protein CFEM domain-containing protein</fullName>
    </recommendedName>
</protein>
<comment type="caution">
    <text evidence="1">The sequence shown here is derived from an EMBL/GenBank/DDBJ whole genome shotgun (WGS) entry which is preliminary data.</text>
</comment>
<sequence length="173" mass="17487">MPTNSPSEQVALVETYLNSLPACDVACLQTLPEWTQPLAADSFAAVCKNLQADLNHFGTCLTSRCTATDIANVKLLLPIVKEGCNYLGINVANVIIPDIAAPVVTGGVPANAATEVSGNNPVSTASAIPIAGTTSSVATVRAEAAGFAGAASKSGAAEMLSLGLSPFIIALFV</sequence>
<evidence type="ECO:0000313" key="2">
    <source>
        <dbReference type="Proteomes" id="UP000193642"/>
    </source>
</evidence>
<organism evidence="1 2">
    <name type="scientific">Rhizoclosmatium globosum</name>
    <dbReference type="NCBI Taxonomy" id="329046"/>
    <lineage>
        <taxon>Eukaryota</taxon>
        <taxon>Fungi</taxon>
        <taxon>Fungi incertae sedis</taxon>
        <taxon>Chytridiomycota</taxon>
        <taxon>Chytridiomycota incertae sedis</taxon>
        <taxon>Chytridiomycetes</taxon>
        <taxon>Chytridiales</taxon>
        <taxon>Chytriomycetaceae</taxon>
        <taxon>Rhizoclosmatium</taxon>
    </lineage>
</organism>
<proteinExistence type="predicted"/>
<name>A0A1Y2CZ76_9FUNG</name>
<reference evidence="1 2" key="1">
    <citation type="submission" date="2016-07" db="EMBL/GenBank/DDBJ databases">
        <title>Pervasive Adenine N6-methylation of Active Genes in Fungi.</title>
        <authorList>
            <consortium name="DOE Joint Genome Institute"/>
            <person name="Mondo S.J."/>
            <person name="Dannebaum R.O."/>
            <person name="Kuo R.C."/>
            <person name="Labutti K."/>
            <person name="Haridas S."/>
            <person name="Kuo A."/>
            <person name="Salamov A."/>
            <person name="Ahrendt S.R."/>
            <person name="Lipzen A."/>
            <person name="Sullivan W."/>
            <person name="Andreopoulos W.B."/>
            <person name="Clum A."/>
            <person name="Lindquist E."/>
            <person name="Daum C."/>
            <person name="Ramamoorthy G.K."/>
            <person name="Gryganskyi A."/>
            <person name="Culley D."/>
            <person name="Magnuson J.K."/>
            <person name="James T.Y."/>
            <person name="O'Malley M.A."/>
            <person name="Stajich J.E."/>
            <person name="Spatafora J.W."/>
            <person name="Visel A."/>
            <person name="Grigoriev I.V."/>
        </authorList>
    </citation>
    <scope>NUCLEOTIDE SEQUENCE [LARGE SCALE GENOMIC DNA]</scope>
    <source>
        <strain evidence="1 2">JEL800</strain>
    </source>
</reference>
<accession>A0A1Y2CZ76</accession>
<dbReference type="OrthoDB" id="2145305at2759"/>
<dbReference type="Proteomes" id="UP000193642">
    <property type="component" value="Unassembled WGS sequence"/>
</dbReference>
<gene>
    <name evidence="1" type="ORF">BCR33DRAFT_845532</name>
</gene>
<dbReference type="AlphaFoldDB" id="A0A1Y2CZ76"/>
<evidence type="ECO:0008006" key="3">
    <source>
        <dbReference type="Google" id="ProtNLM"/>
    </source>
</evidence>
<dbReference type="EMBL" id="MCGO01000003">
    <property type="protein sequence ID" value="ORY52343.1"/>
    <property type="molecule type" value="Genomic_DNA"/>
</dbReference>
<keyword evidence="2" id="KW-1185">Reference proteome</keyword>